<feature type="compositionally biased region" description="Basic and acidic residues" evidence="1">
    <location>
        <begin position="54"/>
        <end position="70"/>
    </location>
</feature>
<dbReference type="Proteomes" id="UP000256661">
    <property type="component" value="Unassembled WGS sequence"/>
</dbReference>
<feature type="region of interest" description="Disordered" evidence="1">
    <location>
        <begin position="54"/>
        <end position="93"/>
    </location>
</feature>
<comment type="caution">
    <text evidence="2">The sequence shown here is derived from an EMBL/GenBank/DDBJ whole genome shotgun (WGS) entry which is preliminary data.</text>
</comment>
<evidence type="ECO:0000313" key="2">
    <source>
        <dbReference type="EMBL" id="REE97290.1"/>
    </source>
</evidence>
<gene>
    <name evidence="2" type="ORF">DFJ69_2756</name>
</gene>
<dbReference type="OrthoDB" id="3482060at2"/>
<dbReference type="RefSeq" id="WP_116026612.1">
    <property type="nucleotide sequence ID" value="NZ_QTTT01000001.1"/>
</dbReference>
<name>A0A3D9SS48_9ACTN</name>
<keyword evidence="3" id="KW-1185">Reference proteome</keyword>
<protein>
    <submittedName>
        <fullName evidence="2">Uncharacterized protein</fullName>
    </submittedName>
</protein>
<sequence length="93" mass="10214">MSREEQSAVRCPHCRTPLTLATVNGNSPALPVREEWSPPPVWEVLAAYADRVKDSSTAERGAARVRESMKRARATAAQRKAAQDARSRPSRSA</sequence>
<reference evidence="2 3" key="1">
    <citation type="submission" date="2018-08" db="EMBL/GenBank/DDBJ databases">
        <title>Sequencing the genomes of 1000 actinobacteria strains.</title>
        <authorList>
            <person name="Klenk H.-P."/>
        </authorList>
    </citation>
    <scope>NUCLEOTIDE SEQUENCE [LARGE SCALE GENOMIC DNA]</scope>
    <source>
        <strain evidence="2 3">DSM 43927</strain>
    </source>
</reference>
<evidence type="ECO:0000313" key="3">
    <source>
        <dbReference type="Proteomes" id="UP000256661"/>
    </source>
</evidence>
<organism evidence="2 3">
    <name type="scientific">Thermomonospora umbrina</name>
    <dbReference type="NCBI Taxonomy" id="111806"/>
    <lineage>
        <taxon>Bacteria</taxon>
        <taxon>Bacillati</taxon>
        <taxon>Actinomycetota</taxon>
        <taxon>Actinomycetes</taxon>
        <taxon>Streptosporangiales</taxon>
        <taxon>Thermomonosporaceae</taxon>
        <taxon>Thermomonospora</taxon>
    </lineage>
</organism>
<accession>A0A3D9SS48</accession>
<dbReference type="AlphaFoldDB" id="A0A3D9SS48"/>
<dbReference type="EMBL" id="QTTT01000001">
    <property type="protein sequence ID" value="REE97290.1"/>
    <property type="molecule type" value="Genomic_DNA"/>
</dbReference>
<evidence type="ECO:0000256" key="1">
    <source>
        <dbReference type="SAM" id="MobiDB-lite"/>
    </source>
</evidence>
<proteinExistence type="predicted"/>